<evidence type="ECO:0000313" key="1">
    <source>
        <dbReference type="EMBL" id="VTR50564.1"/>
    </source>
</evidence>
<organism evidence="1">
    <name type="scientific">Serratia fonticola</name>
    <dbReference type="NCBI Taxonomy" id="47917"/>
    <lineage>
        <taxon>Bacteria</taxon>
        <taxon>Pseudomonadati</taxon>
        <taxon>Pseudomonadota</taxon>
        <taxon>Gammaproteobacteria</taxon>
        <taxon>Enterobacterales</taxon>
        <taxon>Yersiniaceae</taxon>
        <taxon>Serratia</taxon>
    </lineage>
</organism>
<dbReference type="Pfam" id="PF07520">
    <property type="entry name" value="SrfB"/>
    <property type="match status" value="1"/>
</dbReference>
<dbReference type="InterPro" id="IPR009216">
    <property type="entry name" value="Virulence_factor_SrfB"/>
</dbReference>
<accession>A0A4U9W0Z1</accession>
<sequence>MTLQLFIPLAQAILERYESFTPVQTRSEIDAVLGELLTQKPTDNVLKYINAAVQRGLPAEAELFDVLQTPLILRLSDLHAEFLSPRMALTRNLRLLTEVIALHNCDVLLLTGRPSRFPGIQALFRQLQPVPINRIVSLDGYHTSGWYPFSQQGRIDNPKSTAAVGAMLCLLALELRLPGVYFKAADFRPYSTVRYLGRLDADNRLPANQVFYADLDLDTPDGGLDSSVSFALNGALCLGFRQLDNEHWPAAPLFTLTIIDPQLARNLAGDNLLRVKIAPQPGSPARWSITSAELEDGTPVPTEHLQLKLNTLIDSATGATHYWIDSGSIFA</sequence>
<gene>
    <name evidence="1" type="ORF">NCTC12965_06003</name>
</gene>
<protein>
    <submittedName>
        <fullName evidence="1">Uncharacterized protein conserved in bacteria, putative virulence factor</fullName>
    </submittedName>
</protein>
<dbReference type="AlphaFoldDB" id="A0A4U9W0Z1"/>
<name>A0A4U9W0Z1_SERFO</name>
<proteinExistence type="predicted"/>
<dbReference type="EMBL" id="CABEEZ010000122">
    <property type="protein sequence ID" value="VTR50564.1"/>
    <property type="molecule type" value="Genomic_DNA"/>
</dbReference>
<reference evidence="1" key="1">
    <citation type="submission" date="2019-05" db="EMBL/GenBank/DDBJ databases">
        <authorList>
            <consortium name="Pathogen Informatics"/>
        </authorList>
    </citation>
    <scope>NUCLEOTIDE SEQUENCE [LARGE SCALE GENOMIC DNA]</scope>
    <source>
        <strain evidence="1">NCTC12965</strain>
    </source>
</reference>